<evidence type="ECO:0000313" key="3">
    <source>
        <dbReference type="EMBL" id="EOL50134.1"/>
    </source>
</evidence>
<dbReference type="RefSeq" id="WP_010766728.1">
    <property type="nucleotide sequence ID" value="NZ_ASWE01000008.1"/>
</dbReference>
<name>R3U828_9ENTE</name>
<gene>
    <name evidence="3" type="ORF">UC3_00026</name>
</gene>
<comment type="caution">
    <text evidence="3">The sequence shown here is derived from an EMBL/GenBank/DDBJ whole genome shotgun (WGS) entry which is preliminary data.</text>
</comment>
<evidence type="ECO:0000313" key="4">
    <source>
        <dbReference type="Proteomes" id="UP000013785"/>
    </source>
</evidence>
<organism evidence="3 4">
    <name type="scientific">Enterococcus phoeniculicola ATCC BAA-412</name>
    <dbReference type="NCBI Taxonomy" id="1158610"/>
    <lineage>
        <taxon>Bacteria</taxon>
        <taxon>Bacillati</taxon>
        <taxon>Bacillota</taxon>
        <taxon>Bacilli</taxon>
        <taxon>Lactobacillales</taxon>
        <taxon>Enterococcaceae</taxon>
        <taxon>Enterococcus</taxon>
    </lineage>
</organism>
<proteinExistence type="predicted"/>
<feature type="transmembrane region" description="Helical" evidence="2">
    <location>
        <begin position="7"/>
        <end position="25"/>
    </location>
</feature>
<evidence type="ECO:0000256" key="1">
    <source>
        <dbReference type="SAM" id="MobiDB-lite"/>
    </source>
</evidence>
<dbReference type="AlphaFoldDB" id="R3U828"/>
<dbReference type="Proteomes" id="UP000013785">
    <property type="component" value="Unassembled WGS sequence"/>
</dbReference>
<keyword evidence="4" id="KW-1185">Reference proteome</keyword>
<dbReference type="PATRIC" id="fig|1158610.3.peg.16"/>
<sequence>MNRKKSFYITIILGIAILIGIWAYFTFNTPLDQANKDAEVEQKEQTTKSNSTLKELLGTKEDVPTAEQMNNKLGNDYSGEDVEKEYGEGVARLYYAGMIVPNSEVSKLEGSEALRQMKEIMMPDKYVSGYVTNSIVYDEENNYQKSVVPSPLMLSEGQYFVTETGYAEVASNISAGYFYVVSDWNNLGKSAIEGYLIADKDMNVMDFINSIDTFTLNGEELGYLGEFTAYTDKLNEIEDQESRTAMIEETQELGYLGEFSLANQMMAKENAEDLTILAGTVIQIVGVFDELDQETAVVELNGVAYDLAPLEENKEVSLKETDY</sequence>
<evidence type="ECO:0000256" key="2">
    <source>
        <dbReference type="SAM" id="Phobius"/>
    </source>
</evidence>
<keyword evidence="2" id="KW-1133">Transmembrane helix</keyword>
<dbReference type="eggNOG" id="ENOG502ZWPK">
    <property type="taxonomic scope" value="Bacteria"/>
</dbReference>
<dbReference type="EMBL" id="AJAT01000001">
    <property type="protein sequence ID" value="EOL50134.1"/>
    <property type="molecule type" value="Genomic_DNA"/>
</dbReference>
<protein>
    <submittedName>
        <fullName evidence="3">Uncharacterized protein</fullName>
    </submittedName>
</protein>
<reference evidence="3 4" key="1">
    <citation type="submission" date="2013-02" db="EMBL/GenBank/DDBJ databases">
        <title>The Genome Sequence of Enterococcus phoeniculicola BAA-412.</title>
        <authorList>
            <consortium name="The Broad Institute Genome Sequencing Platform"/>
            <consortium name="The Broad Institute Genome Sequencing Center for Infectious Disease"/>
            <person name="Earl A.M."/>
            <person name="Gilmore M.S."/>
            <person name="Lebreton F."/>
            <person name="Walker B."/>
            <person name="Young S.K."/>
            <person name="Zeng Q."/>
            <person name="Gargeya S."/>
            <person name="Fitzgerald M."/>
            <person name="Haas B."/>
            <person name="Abouelleil A."/>
            <person name="Alvarado L."/>
            <person name="Arachchi H.M."/>
            <person name="Berlin A.M."/>
            <person name="Chapman S.B."/>
            <person name="Dewar J."/>
            <person name="Goldberg J."/>
            <person name="Griggs A."/>
            <person name="Gujja S."/>
            <person name="Hansen M."/>
            <person name="Howarth C."/>
            <person name="Imamovic A."/>
            <person name="Larimer J."/>
            <person name="McCowan C."/>
            <person name="Murphy C."/>
            <person name="Neiman D."/>
            <person name="Pearson M."/>
            <person name="Priest M."/>
            <person name="Roberts A."/>
            <person name="Saif S."/>
            <person name="Shea T."/>
            <person name="Sisk P."/>
            <person name="Sykes S."/>
            <person name="Wortman J."/>
            <person name="Nusbaum C."/>
            <person name="Birren B."/>
        </authorList>
    </citation>
    <scope>NUCLEOTIDE SEQUENCE [LARGE SCALE GENOMIC DNA]</scope>
    <source>
        <strain evidence="3 4">ATCC BAA-412</strain>
    </source>
</reference>
<keyword evidence="2" id="KW-0472">Membrane</keyword>
<keyword evidence="2" id="KW-0812">Transmembrane</keyword>
<accession>R3U828</accession>
<dbReference type="HOGENOM" id="CLU_859805_0_0_9"/>
<feature type="region of interest" description="Disordered" evidence="1">
    <location>
        <begin position="40"/>
        <end position="61"/>
    </location>
</feature>
<dbReference type="STRING" id="154621.RV11_GL002278"/>